<proteinExistence type="predicted"/>
<feature type="region of interest" description="Disordered" evidence="1">
    <location>
        <begin position="1"/>
        <end position="22"/>
    </location>
</feature>
<dbReference type="InterPro" id="IPR052979">
    <property type="entry name" value="Adenylate-forming_domain"/>
</dbReference>
<feature type="transmembrane region" description="Helical" evidence="2">
    <location>
        <begin position="433"/>
        <end position="455"/>
    </location>
</feature>
<keyword evidence="2" id="KW-0472">Membrane</keyword>
<feature type="transmembrane region" description="Helical" evidence="2">
    <location>
        <begin position="131"/>
        <end position="149"/>
    </location>
</feature>
<name>A0AA39CFP4_9EURO</name>
<accession>A0AA39CFP4</accession>
<reference evidence="3" key="1">
    <citation type="submission" date="2022-10" db="EMBL/GenBank/DDBJ databases">
        <title>Culturing micro-colonial fungi from biological soil crusts in the Mojave desert and describing Neophaeococcomyces mojavensis, and introducing the new genera and species Taxawa tesnikishii.</title>
        <authorList>
            <person name="Kurbessoian T."/>
            <person name="Stajich J.E."/>
        </authorList>
    </citation>
    <scope>NUCLEOTIDE SEQUENCE</scope>
    <source>
        <strain evidence="3">TK_41</strain>
    </source>
</reference>
<feature type="transmembrane region" description="Helical" evidence="2">
    <location>
        <begin position="245"/>
        <end position="265"/>
    </location>
</feature>
<keyword evidence="4" id="KW-1185">Reference proteome</keyword>
<feature type="transmembrane region" description="Helical" evidence="2">
    <location>
        <begin position="285"/>
        <end position="304"/>
    </location>
</feature>
<organism evidence="3 4">
    <name type="scientific">Cladophialophora chaetospira</name>
    <dbReference type="NCBI Taxonomy" id="386627"/>
    <lineage>
        <taxon>Eukaryota</taxon>
        <taxon>Fungi</taxon>
        <taxon>Dikarya</taxon>
        <taxon>Ascomycota</taxon>
        <taxon>Pezizomycotina</taxon>
        <taxon>Eurotiomycetes</taxon>
        <taxon>Chaetothyriomycetidae</taxon>
        <taxon>Chaetothyriales</taxon>
        <taxon>Herpotrichiellaceae</taxon>
        <taxon>Cladophialophora</taxon>
    </lineage>
</organism>
<dbReference type="PANTHER" id="PTHR33927">
    <property type="entry name" value="TRANSMEMBRANE PROTEIN"/>
    <property type="match status" value="1"/>
</dbReference>
<sequence>MYHTSKTPADQEWEGPQPPVPPRSVYARETLFRESFRLEPPSDFVVKNHDSRTAFQYHCHYAHAAPEDIDLVPEELSCPPRRPVPFRSLTDLERGGHEPLSLEKVAQPRVRLPLKKYARWCRHARWSIFNIYGRLYVLVFLANLVAMICRTRQPGIFDRPATLSTPVSVNLMIAVLIRQEHLLNFLYWSLGRTPKWFPLRLRRIIAKLYHLGGIHSGCAVSAMLWFILFNVAVERLIRHGEYDSIKIGVFVVTVIIDILLANILILSLPNFRAQYHNIWEQVHRFGGWLVVALFWIHMFLFSAITARQDPAKSLARVVVQNPTLYCLIIITVALLVPWLSLRKVPVRAEPLSDHAIRLHFTHQNLDVCTSPRFTDHPMKEWHAFAAAPATKGIGYSIVVSNAGDWTRRLIKNPPTELWTKGTPTRGALYMAQIFRRVLLVATGSGIAPILGLISIKNIEYRILWSTPDPENVFPHITDVLKDTDPNAIIWDTHKLGRPRLVEEAYRLYRSSGAESVWIISNAAVTKKVVYGLESRGVPTFAPIFDS</sequence>
<gene>
    <name evidence="3" type="ORF">H2200_009403</name>
</gene>
<keyword evidence="2" id="KW-1133">Transmembrane helix</keyword>
<keyword evidence="2" id="KW-0812">Transmembrane</keyword>
<evidence type="ECO:0000313" key="3">
    <source>
        <dbReference type="EMBL" id="KAJ9606442.1"/>
    </source>
</evidence>
<protein>
    <recommendedName>
        <fullName evidence="5">Integral membrane protein TmpA</fullName>
    </recommendedName>
</protein>
<comment type="caution">
    <text evidence="3">The sequence shown here is derived from an EMBL/GenBank/DDBJ whole genome shotgun (WGS) entry which is preliminary data.</text>
</comment>
<feature type="transmembrane region" description="Helical" evidence="2">
    <location>
        <begin position="208"/>
        <end position="233"/>
    </location>
</feature>
<feature type="transmembrane region" description="Helical" evidence="2">
    <location>
        <begin position="324"/>
        <end position="341"/>
    </location>
</feature>
<evidence type="ECO:0008006" key="5">
    <source>
        <dbReference type="Google" id="ProtNLM"/>
    </source>
</evidence>
<evidence type="ECO:0000256" key="2">
    <source>
        <dbReference type="SAM" id="Phobius"/>
    </source>
</evidence>
<dbReference type="AlphaFoldDB" id="A0AA39CFP4"/>
<evidence type="ECO:0000313" key="4">
    <source>
        <dbReference type="Proteomes" id="UP001172673"/>
    </source>
</evidence>
<evidence type="ECO:0000256" key="1">
    <source>
        <dbReference type="SAM" id="MobiDB-lite"/>
    </source>
</evidence>
<dbReference type="Proteomes" id="UP001172673">
    <property type="component" value="Unassembled WGS sequence"/>
</dbReference>
<dbReference type="PANTHER" id="PTHR33927:SF5">
    <property type="entry name" value="ENZYME, PUTATIVE (AFU_ORTHOLOGUE AFUA_8G01222)-RELATED"/>
    <property type="match status" value="1"/>
</dbReference>
<dbReference type="EMBL" id="JAPDRK010000014">
    <property type="protein sequence ID" value="KAJ9606442.1"/>
    <property type="molecule type" value="Genomic_DNA"/>
</dbReference>